<dbReference type="Pfam" id="PF17109">
    <property type="entry name" value="Goodbye"/>
    <property type="match status" value="1"/>
</dbReference>
<dbReference type="AlphaFoldDB" id="A0AAD4LBJ3"/>
<accession>A0AAD4LBJ3</accession>
<sequence length="287" mass="31792">MSQTPPAASSSSNFQAIFYASIKEYEKKTKNDLLVHPLMAQLQTCNSPTDILAVLHTQVRQFEQSTSGDKKLTKWLNPTVNVLYAFSAALGEGVGLVFSPAKVIFAGAGFLLLVVIILDHTYSDCSNTDPTQAAKDVVASQDALVDIFERIENFFRRLETYTEVPTTEAMRDTIVKIMVEVLGIFGIVTKEMKQGRAKKYLRKLVGRRDIEDALGRLDRLTQQEVQMAVAQVLKVTHRVKDGVATVGEQVQGVDNKVKDVDDKVNVAIEGTCSTLANHKCNHGKQYR</sequence>
<organism evidence="3 4">
    <name type="scientific">Lactarius akahatsu</name>
    <dbReference type="NCBI Taxonomy" id="416441"/>
    <lineage>
        <taxon>Eukaryota</taxon>
        <taxon>Fungi</taxon>
        <taxon>Dikarya</taxon>
        <taxon>Basidiomycota</taxon>
        <taxon>Agaricomycotina</taxon>
        <taxon>Agaricomycetes</taxon>
        <taxon>Russulales</taxon>
        <taxon>Russulaceae</taxon>
        <taxon>Lactarius</taxon>
    </lineage>
</organism>
<gene>
    <name evidence="3" type="ORF">EDB92DRAFT_1218628</name>
</gene>
<dbReference type="EMBL" id="JAKELL010000051">
    <property type="protein sequence ID" value="KAH8986856.1"/>
    <property type="molecule type" value="Genomic_DNA"/>
</dbReference>
<keyword evidence="1" id="KW-0812">Transmembrane</keyword>
<evidence type="ECO:0000313" key="4">
    <source>
        <dbReference type="Proteomes" id="UP001201163"/>
    </source>
</evidence>
<keyword evidence="1" id="KW-0472">Membrane</keyword>
<name>A0AAD4LBJ3_9AGAM</name>
<dbReference type="InterPro" id="IPR031350">
    <property type="entry name" value="Goodbye_dom"/>
</dbReference>
<reference evidence="3" key="1">
    <citation type="submission" date="2022-01" db="EMBL/GenBank/DDBJ databases">
        <title>Comparative genomics reveals a dynamic genome evolution in the ectomycorrhizal milk-cap (Lactarius) mushrooms.</title>
        <authorList>
            <consortium name="DOE Joint Genome Institute"/>
            <person name="Lebreton A."/>
            <person name="Tang N."/>
            <person name="Kuo A."/>
            <person name="LaButti K."/>
            <person name="Drula E."/>
            <person name="Barry K."/>
            <person name="Clum A."/>
            <person name="Lipzen A."/>
            <person name="Mousain D."/>
            <person name="Ng V."/>
            <person name="Wang R."/>
            <person name="Wang X."/>
            <person name="Dai Y."/>
            <person name="Henrissat B."/>
            <person name="Grigoriev I.V."/>
            <person name="Guerin-Laguette A."/>
            <person name="Yu F."/>
            <person name="Martin F.M."/>
        </authorList>
    </citation>
    <scope>NUCLEOTIDE SEQUENCE</scope>
    <source>
        <strain evidence="3">QP</strain>
    </source>
</reference>
<evidence type="ECO:0000256" key="1">
    <source>
        <dbReference type="SAM" id="Phobius"/>
    </source>
</evidence>
<feature type="domain" description="Fungal STAND N-terminal Goodbye" evidence="2">
    <location>
        <begin position="21"/>
        <end position="116"/>
    </location>
</feature>
<feature type="transmembrane region" description="Helical" evidence="1">
    <location>
        <begin position="104"/>
        <end position="122"/>
    </location>
</feature>
<evidence type="ECO:0000259" key="2">
    <source>
        <dbReference type="Pfam" id="PF17109"/>
    </source>
</evidence>
<proteinExistence type="predicted"/>
<dbReference type="Proteomes" id="UP001201163">
    <property type="component" value="Unassembled WGS sequence"/>
</dbReference>
<keyword evidence="1" id="KW-1133">Transmembrane helix</keyword>
<keyword evidence="4" id="KW-1185">Reference proteome</keyword>
<protein>
    <recommendedName>
        <fullName evidence="2">Fungal STAND N-terminal Goodbye domain-containing protein</fullName>
    </recommendedName>
</protein>
<evidence type="ECO:0000313" key="3">
    <source>
        <dbReference type="EMBL" id="KAH8986856.1"/>
    </source>
</evidence>
<comment type="caution">
    <text evidence="3">The sequence shown here is derived from an EMBL/GenBank/DDBJ whole genome shotgun (WGS) entry which is preliminary data.</text>
</comment>